<dbReference type="Proteomes" id="UP000177869">
    <property type="component" value="Unassembled WGS sequence"/>
</dbReference>
<dbReference type="EMBL" id="MFTI01000027">
    <property type="protein sequence ID" value="OGI59725.1"/>
    <property type="molecule type" value="Genomic_DNA"/>
</dbReference>
<reference evidence="1 2" key="1">
    <citation type="journal article" date="2016" name="Nat. Commun.">
        <title>Thousands of microbial genomes shed light on interconnected biogeochemical processes in an aquifer system.</title>
        <authorList>
            <person name="Anantharaman K."/>
            <person name="Brown C.T."/>
            <person name="Hug L.A."/>
            <person name="Sharon I."/>
            <person name="Castelle C.J."/>
            <person name="Probst A.J."/>
            <person name="Thomas B.C."/>
            <person name="Singh A."/>
            <person name="Wilkins M.J."/>
            <person name="Karaoz U."/>
            <person name="Brodie E.L."/>
            <person name="Williams K.H."/>
            <person name="Hubbard S.S."/>
            <person name="Banfield J.F."/>
        </authorList>
    </citation>
    <scope>NUCLEOTIDE SEQUENCE [LARGE SCALE GENOMIC DNA]</scope>
</reference>
<evidence type="ECO:0000313" key="2">
    <source>
        <dbReference type="Proteomes" id="UP000177869"/>
    </source>
</evidence>
<dbReference type="STRING" id="1801732.A2814_00210"/>
<dbReference type="Pfam" id="PF18908">
    <property type="entry name" value="DUF5663"/>
    <property type="match status" value="1"/>
</dbReference>
<gene>
    <name evidence="1" type="ORF">A2814_00210</name>
</gene>
<accession>A0A1F6UQS9</accession>
<proteinExistence type="predicted"/>
<protein>
    <submittedName>
        <fullName evidence="1">Uncharacterized protein</fullName>
    </submittedName>
</protein>
<comment type="caution">
    <text evidence="1">The sequence shown here is derived from an EMBL/GenBank/DDBJ whole genome shotgun (WGS) entry which is preliminary data.</text>
</comment>
<evidence type="ECO:0000313" key="1">
    <source>
        <dbReference type="EMBL" id="OGI59725.1"/>
    </source>
</evidence>
<name>A0A1F6UQS9_9BACT</name>
<dbReference type="InterPro" id="IPR043722">
    <property type="entry name" value="DUF5663"/>
</dbReference>
<organism evidence="1 2">
    <name type="scientific">Candidatus Nomurabacteria bacterium RIFCSPHIGHO2_01_FULL_38_19</name>
    <dbReference type="NCBI Taxonomy" id="1801732"/>
    <lineage>
        <taxon>Bacteria</taxon>
        <taxon>Candidatus Nomuraibacteriota</taxon>
    </lineage>
</organism>
<dbReference type="AlphaFoldDB" id="A0A1F6UQS9"/>
<sequence length="101" mass="11815">MNPIQKNIKSVLEIENLSPVEQKEIILRVGGIIYQNVLMRVIETMTEENQDEFEKLLDNNAQPEEIFTFLKDKVQDFEKIIEEEATKFKNKTDNIMSQIGN</sequence>